<comment type="similarity">
    <text evidence="2">Belongs to the short-chain dehydrogenases/reductases (SDR) family.</text>
</comment>
<organism evidence="3 4">
    <name type="scientific">Paractinoplanes bogorensis</name>
    <dbReference type="NCBI Taxonomy" id="1610840"/>
    <lineage>
        <taxon>Bacteria</taxon>
        <taxon>Bacillati</taxon>
        <taxon>Actinomycetota</taxon>
        <taxon>Actinomycetes</taxon>
        <taxon>Micromonosporales</taxon>
        <taxon>Micromonosporaceae</taxon>
        <taxon>Paractinoplanes</taxon>
    </lineage>
</organism>
<dbReference type="Pfam" id="PF00106">
    <property type="entry name" value="adh_short"/>
    <property type="match status" value="1"/>
</dbReference>
<evidence type="ECO:0000256" key="1">
    <source>
        <dbReference type="ARBA" id="ARBA00023002"/>
    </source>
</evidence>
<dbReference type="EMBL" id="JAHKKG010000018">
    <property type="protein sequence ID" value="MBU2670191.1"/>
    <property type="molecule type" value="Genomic_DNA"/>
</dbReference>
<proteinExistence type="inferred from homology"/>
<dbReference type="SUPFAM" id="SSF51735">
    <property type="entry name" value="NAD(P)-binding Rossmann-fold domains"/>
    <property type="match status" value="1"/>
</dbReference>
<sequence length="307" mass="32719">MTNVEVPAGDLTGRRVLVTGANSGIGRELAGRFAAAGAEVIMAVRDLEKGRAAAQQIERSTPGATLRLLLLDLASLTSVAGLAETLIGEGAPLDILVNNAGVMALPERQVTAEGHEMQVGSNYLGHFALTAHLLPLLRAADGSRVVSMSSVGRRLARTDLDDLQGVDYQPHRQYLRSKLALLLFARELDRRSRAGGWGVGSIAAHPGFTISNLQVTGPGPHDPQMRFARLTYRWKFMWQQPGAGALPALYAATSPDARSGAFYGPAGTGEMTRGVKPAKVPPPALDQDSARRLWALSEDLTDVRFPA</sequence>
<evidence type="ECO:0000313" key="4">
    <source>
        <dbReference type="Proteomes" id="UP001519654"/>
    </source>
</evidence>
<dbReference type="Gene3D" id="3.40.50.720">
    <property type="entry name" value="NAD(P)-binding Rossmann-like Domain"/>
    <property type="match status" value="1"/>
</dbReference>
<name>A0ABS5Z4A0_9ACTN</name>
<dbReference type="PANTHER" id="PTHR43157">
    <property type="entry name" value="PHOSPHATIDYLINOSITOL-GLYCAN BIOSYNTHESIS CLASS F PROTEIN-RELATED"/>
    <property type="match status" value="1"/>
</dbReference>
<keyword evidence="4" id="KW-1185">Reference proteome</keyword>
<dbReference type="Proteomes" id="UP001519654">
    <property type="component" value="Unassembled WGS sequence"/>
</dbReference>
<dbReference type="PRINTS" id="PR00081">
    <property type="entry name" value="GDHRDH"/>
</dbReference>
<evidence type="ECO:0000313" key="3">
    <source>
        <dbReference type="EMBL" id="MBU2670191.1"/>
    </source>
</evidence>
<dbReference type="NCBIfam" id="NF004513">
    <property type="entry name" value="PRK05854.1"/>
    <property type="match status" value="1"/>
</dbReference>
<keyword evidence="1" id="KW-0560">Oxidoreductase</keyword>
<gene>
    <name evidence="3" type="ORF">KOI35_42495</name>
</gene>
<dbReference type="InterPro" id="IPR002347">
    <property type="entry name" value="SDR_fam"/>
</dbReference>
<dbReference type="PRINTS" id="PR00080">
    <property type="entry name" value="SDRFAMILY"/>
</dbReference>
<dbReference type="InterPro" id="IPR036291">
    <property type="entry name" value="NAD(P)-bd_dom_sf"/>
</dbReference>
<reference evidence="3 4" key="1">
    <citation type="submission" date="2021-06" db="EMBL/GenBank/DDBJ databases">
        <title>Actinoplanes lichenicola sp. nov., and Actinoplanes ovalisporus sp. nov., isolated from lichen in Thailand.</title>
        <authorList>
            <person name="Saeng-In P."/>
            <person name="Kanchanasin P."/>
            <person name="Yuki M."/>
            <person name="Kudo T."/>
            <person name="Ohkuma M."/>
            <person name="Phongsopitanun W."/>
            <person name="Tanasupawat S."/>
        </authorList>
    </citation>
    <scope>NUCLEOTIDE SEQUENCE [LARGE SCALE GENOMIC DNA]</scope>
    <source>
        <strain evidence="3 4">NBRC 110975</strain>
    </source>
</reference>
<comment type="caution">
    <text evidence="3">The sequence shown here is derived from an EMBL/GenBank/DDBJ whole genome shotgun (WGS) entry which is preliminary data.</text>
</comment>
<accession>A0ABS5Z4A0</accession>
<protein>
    <submittedName>
        <fullName evidence="3">SDR family oxidoreductase</fullName>
    </submittedName>
</protein>
<evidence type="ECO:0000256" key="2">
    <source>
        <dbReference type="RuleBase" id="RU000363"/>
    </source>
</evidence>
<dbReference type="NCBIfam" id="NF004846">
    <property type="entry name" value="PRK06197.1"/>
    <property type="match status" value="1"/>
</dbReference>
<dbReference type="PANTHER" id="PTHR43157:SF31">
    <property type="entry name" value="PHOSPHATIDYLINOSITOL-GLYCAN BIOSYNTHESIS CLASS F PROTEIN"/>
    <property type="match status" value="1"/>
</dbReference>